<evidence type="ECO:0000313" key="4">
    <source>
        <dbReference type="EMBL" id="MBB6334284.1"/>
    </source>
</evidence>
<evidence type="ECO:0000256" key="3">
    <source>
        <dbReference type="SAM" id="SignalP"/>
    </source>
</evidence>
<feature type="signal peptide" evidence="3">
    <location>
        <begin position="1"/>
        <end position="31"/>
    </location>
</feature>
<feature type="repeat" description="Cell wall-binding" evidence="2">
    <location>
        <begin position="308"/>
        <end position="327"/>
    </location>
</feature>
<dbReference type="EMBL" id="JACHMK010000001">
    <property type="protein sequence ID" value="MBB6334284.1"/>
    <property type="molecule type" value="Genomic_DNA"/>
</dbReference>
<feature type="chain" id="PRO_5037714960" evidence="3">
    <location>
        <begin position="32"/>
        <end position="590"/>
    </location>
</feature>
<dbReference type="InterPro" id="IPR018337">
    <property type="entry name" value="Cell_wall/Cho-bd_repeat"/>
</dbReference>
<organism evidence="4 5">
    <name type="scientific">Schaalia hyovaginalis</name>
    <dbReference type="NCBI Taxonomy" id="29316"/>
    <lineage>
        <taxon>Bacteria</taxon>
        <taxon>Bacillati</taxon>
        <taxon>Actinomycetota</taxon>
        <taxon>Actinomycetes</taxon>
        <taxon>Actinomycetales</taxon>
        <taxon>Actinomycetaceae</taxon>
        <taxon>Schaalia</taxon>
    </lineage>
</organism>
<dbReference type="Pfam" id="PF19127">
    <property type="entry name" value="Choline_bind_3"/>
    <property type="match status" value="3"/>
</dbReference>
<gene>
    <name evidence="4" type="ORF">HD592_000849</name>
</gene>
<protein>
    <submittedName>
        <fullName evidence="4">Glucan-binding YG repeat protein</fullName>
    </submittedName>
</protein>
<dbReference type="AlphaFoldDB" id="A0A923E1R5"/>
<name>A0A923E1R5_9ACTO</name>
<evidence type="ECO:0000256" key="1">
    <source>
        <dbReference type="ARBA" id="ARBA00022737"/>
    </source>
</evidence>
<evidence type="ECO:0000256" key="2">
    <source>
        <dbReference type="PROSITE-ProRule" id="PRU00591"/>
    </source>
</evidence>
<dbReference type="Pfam" id="PF01473">
    <property type="entry name" value="Choline_bind_1"/>
    <property type="match status" value="1"/>
</dbReference>
<dbReference type="Proteomes" id="UP000617426">
    <property type="component" value="Unassembled WGS sequence"/>
</dbReference>
<dbReference type="RefSeq" id="WP_184452156.1">
    <property type="nucleotide sequence ID" value="NZ_JACHMK010000001.1"/>
</dbReference>
<reference evidence="4" key="1">
    <citation type="submission" date="2020-08" db="EMBL/GenBank/DDBJ databases">
        <title>Sequencing the genomes of 1000 actinobacteria strains.</title>
        <authorList>
            <person name="Klenk H.-P."/>
        </authorList>
    </citation>
    <scope>NUCLEOTIDE SEQUENCE</scope>
    <source>
        <strain evidence="4">DSM 10695</strain>
    </source>
</reference>
<dbReference type="SUPFAM" id="SSF69360">
    <property type="entry name" value="Cell wall binding repeat"/>
    <property type="match status" value="2"/>
</dbReference>
<comment type="caution">
    <text evidence="4">The sequence shown here is derived from an EMBL/GenBank/DDBJ whole genome shotgun (WGS) entry which is preliminary data.</text>
</comment>
<sequence>MRRTAFTRFGTALVLGAALSLAPACLSPARAHQGIASAPAHAIVHEPARPASALRSAAPPAPSGQWVFSGTSWYWLMQSGDYAREAWYEINARTYSFAADGTMRTGWHHLSGEWYHFADSGALSRGWVNDRGTWYYLDPSSGAMRTGLLSESGSTYYLEANGAMALSWRLISGSWYYFDPDRGGAAATSRMSIAGAVYSFNAEGRMITGWSSSPEGWRYYGANGPEAKGWLNLGAWYYLDPSTGLMRTGELRLPSGVYFLSASGSMVTGWNPEEGSWRYYDSSGRRSFGWISTGGAWYYLDPSNGLMQRGWVAVRGVWYWFDDSGAMATGSRSINGEIHRFAASGAWIPTGQTEAFTPGLIISDANMFDSSSMTATSIQAFLQARNPSCRSGADGTPCLSRYRVTTQTMDTPYCAPYVGAANETAASVIDKSARACGINPKVLLVMLQKEQGLVTASGASLKSYDPDLSRYDKALGYACPDSARCSPTYRGFAKQLYHAASQLVKYGERPEAFRYRAGATSAIAYHPNAACGSSQVYLENRATAALYNYTPYQPNAAALANMRGIGDSCSTYGNRNFWRIYKDWFGDPRR</sequence>
<accession>A0A923E1R5</accession>
<dbReference type="Gene3D" id="2.10.270.10">
    <property type="entry name" value="Cholin Binding"/>
    <property type="match status" value="4"/>
</dbReference>
<proteinExistence type="predicted"/>
<keyword evidence="1" id="KW-0677">Repeat</keyword>
<keyword evidence="3" id="KW-0732">Signal</keyword>
<evidence type="ECO:0000313" key="5">
    <source>
        <dbReference type="Proteomes" id="UP000617426"/>
    </source>
</evidence>
<dbReference type="PROSITE" id="PS51170">
    <property type="entry name" value="CW"/>
    <property type="match status" value="1"/>
</dbReference>
<keyword evidence="5" id="KW-1185">Reference proteome</keyword>